<evidence type="ECO:0000313" key="3">
    <source>
        <dbReference type="EMBL" id="OPJ58140.1"/>
    </source>
</evidence>
<dbReference type="InterPro" id="IPR034139">
    <property type="entry name" value="TOPRIM_OLD"/>
</dbReference>
<feature type="domain" description="Endonuclease GajA/Old nuclease/RecF-like AAA" evidence="1">
    <location>
        <begin position="5"/>
        <end position="382"/>
    </location>
</feature>
<dbReference type="AlphaFoldDB" id="A0A1V4IE47"/>
<comment type="caution">
    <text evidence="3">The sequence shown here is derived from an EMBL/GenBank/DDBJ whole genome shotgun (WGS) entry which is preliminary data.</text>
</comment>
<dbReference type="Gene3D" id="3.40.50.300">
    <property type="entry name" value="P-loop containing nucleotide triphosphate hydrolases"/>
    <property type="match status" value="1"/>
</dbReference>
<name>A0A1V4IE47_9CLOT</name>
<dbReference type="CDD" id="cd00267">
    <property type="entry name" value="ABC_ATPase"/>
    <property type="match status" value="1"/>
</dbReference>
<evidence type="ECO:0000313" key="4">
    <source>
        <dbReference type="Proteomes" id="UP000191056"/>
    </source>
</evidence>
<dbReference type="InterPro" id="IPR051396">
    <property type="entry name" value="Bact_Antivir_Def_Nuclease"/>
</dbReference>
<dbReference type="CDD" id="cd01026">
    <property type="entry name" value="TOPRIM_OLD"/>
    <property type="match status" value="1"/>
</dbReference>
<dbReference type="EMBL" id="MZGT01000075">
    <property type="protein sequence ID" value="OPJ58140.1"/>
    <property type="molecule type" value="Genomic_DNA"/>
</dbReference>
<dbReference type="Proteomes" id="UP000191056">
    <property type="component" value="Unassembled WGS sequence"/>
</dbReference>
<dbReference type="OrthoDB" id="308933at2"/>
<organism evidence="3 4">
    <name type="scientific">Clostridium chromiireducens</name>
    <dbReference type="NCBI Taxonomy" id="225345"/>
    <lineage>
        <taxon>Bacteria</taxon>
        <taxon>Bacillati</taxon>
        <taxon>Bacillota</taxon>
        <taxon>Clostridia</taxon>
        <taxon>Eubacteriales</taxon>
        <taxon>Clostridiaceae</taxon>
        <taxon>Clostridium</taxon>
    </lineage>
</organism>
<evidence type="ECO:0000259" key="2">
    <source>
        <dbReference type="Pfam" id="PF20469"/>
    </source>
</evidence>
<keyword evidence="4" id="KW-1185">Reference proteome</keyword>
<feature type="domain" description="OLD protein-like TOPRIM" evidence="2">
    <location>
        <begin position="433"/>
        <end position="495"/>
    </location>
</feature>
<dbReference type="InterPro" id="IPR041685">
    <property type="entry name" value="AAA_GajA/Old/RecF-like"/>
</dbReference>
<dbReference type="Pfam" id="PF13175">
    <property type="entry name" value="AAA_15"/>
    <property type="match status" value="1"/>
</dbReference>
<dbReference type="PANTHER" id="PTHR43581">
    <property type="entry name" value="ATP/GTP PHOSPHATASE"/>
    <property type="match status" value="1"/>
</dbReference>
<protein>
    <submittedName>
        <fullName evidence="3">DNA replication and repair protein RecF</fullName>
    </submittedName>
</protein>
<dbReference type="PANTHER" id="PTHR43581:SF4">
    <property type="entry name" value="ATP_GTP PHOSPHATASE"/>
    <property type="match status" value="1"/>
</dbReference>
<gene>
    <name evidence="3" type="primary">recF_4</name>
    <name evidence="3" type="ORF">CLCHR_40420</name>
</gene>
<dbReference type="InterPro" id="IPR027417">
    <property type="entry name" value="P-loop_NTPase"/>
</dbReference>
<evidence type="ECO:0000259" key="1">
    <source>
        <dbReference type="Pfam" id="PF13175"/>
    </source>
</evidence>
<dbReference type="SUPFAM" id="SSF52540">
    <property type="entry name" value="P-loop containing nucleoside triphosphate hydrolases"/>
    <property type="match status" value="1"/>
</dbReference>
<dbReference type="STRING" id="225345.CLCHR_40420"/>
<dbReference type="Pfam" id="PF20469">
    <property type="entry name" value="OLD-like_TOPRIM"/>
    <property type="match status" value="1"/>
</dbReference>
<dbReference type="RefSeq" id="WP_079441687.1">
    <property type="nucleotide sequence ID" value="NZ_MZGT01000075.1"/>
</dbReference>
<proteinExistence type="predicted"/>
<accession>A0A1V4IE47</accession>
<reference evidence="3 4" key="1">
    <citation type="submission" date="2017-03" db="EMBL/GenBank/DDBJ databases">
        <title>Genome sequence of Clostridium chromiireducens DSM 23318.</title>
        <authorList>
            <person name="Poehlein A."/>
            <person name="Daniel R."/>
        </authorList>
    </citation>
    <scope>NUCLEOTIDE SEQUENCE [LARGE SCALE GENOMIC DNA]</scope>
    <source>
        <strain evidence="3 4">DSM 23318</strain>
    </source>
</reference>
<sequence>MQPFIRFVQIKNYRNFKIANFELKEKAVLIGENGVGKSNLLRALQLILDPTFSEDDRLLDESDFYEGIDNPEENGEEILISIYIDGYSEAKNILCQLSDATVDFDGQKLLKITYKYFKDISTNGKSRYRYIIYKGDDENNIFTYEDRKFINLKVIKAIRDVENEMKNSKNSPLTKLVKERYKIKKEDLEKISKALKDSGADILDLPEINDLQAQINTLFNDIVSYSETFNVSLKTMDIDASRILYALKPLINSRDSYNNSLGINNIFYIALMLLLIQDNIVKTFLSSEEYEAMSAEDSAGILAKCYKKEKGNYYLKKSITQTSIKELYEYIYEHNEKPNGVTILAIEEPEAHLHPIYQRLLYKYSVSQSNASVIITTHSTHLSSVAPLNSIVHLLAQSDGTQVNTTANIDLGEDEIADLERYIDIKRGEIYLAKGIIFVEGIAEEYLIPSFASLLGEDLDKKGIIICNINSTNFVPYKIFADKLGIPNAILTDGDYYYMNEDKKERVYGGIYSKEHKSFGYYGNERMMELCGVILGEDFRDEIMEMDFSGQDDKLQEKGIFVGIHTLEIDIFEKVAKSEENDIIIKIFNKLTSGGTGQKSNFKKNFETGRFDKCLNQITSSHSNIGKGRFAQRLAANCVESIIPGYIEKAIKYVSSKVSGGKIYEDGIL</sequence>